<feature type="compositionally biased region" description="Polar residues" evidence="5">
    <location>
        <begin position="78"/>
        <end position="96"/>
    </location>
</feature>
<dbReference type="GO" id="GO:0008270">
    <property type="term" value="F:zinc ion binding"/>
    <property type="evidence" value="ECO:0007669"/>
    <property type="project" value="InterPro"/>
</dbReference>
<dbReference type="Gene3D" id="4.10.240.10">
    <property type="entry name" value="Zn(2)-C6 fungal-type DNA-binding domain"/>
    <property type="match status" value="1"/>
</dbReference>
<dbReference type="GO" id="GO:0009893">
    <property type="term" value="P:positive regulation of metabolic process"/>
    <property type="evidence" value="ECO:0007669"/>
    <property type="project" value="UniProtKB-ARBA"/>
</dbReference>
<organism evidence="7 8">
    <name type="scientific">Aspergillus taichungensis</name>
    <dbReference type="NCBI Taxonomy" id="482145"/>
    <lineage>
        <taxon>Eukaryota</taxon>
        <taxon>Fungi</taxon>
        <taxon>Dikarya</taxon>
        <taxon>Ascomycota</taxon>
        <taxon>Pezizomycotina</taxon>
        <taxon>Eurotiomycetes</taxon>
        <taxon>Eurotiomycetidae</taxon>
        <taxon>Eurotiales</taxon>
        <taxon>Aspergillaceae</taxon>
        <taxon>Aspergillus</taxon>
        <taxon>Aspergillus subgen. Circumdati</taxon>
    </lineage>
</organism>
<sequence length="465" mass="52848">MSSFGACDECFRRKRKCHPAPNSMQCVRCQTSSLPCTRTRRPGRIGRPPTTGISNQEGTFNIWESSTGDTIEEKHRAQPSSTNSSTPSEVHSAELVQSNHCQEIQPQLSLPKVDDATFYEALDVWMFGSSFARDFHRAIHYCHQTSPWLLHEMFITMDTCLEWARFSRTTSERVDVEGGARSLQKLRTVEITGAQDALAVLMLGQALAAFDLFVSFAGSIFILRYSLSLVRPWYPQFAQVQFLDSVTISPIFWDIVDCLAHRQVPVIRPQLRDAPVVDRLAGLCASLLPTLYDLCVIGHDMRRDPDQAWRLDNVEAQILRWTPDYRALESLGCSEIEIVSMRTQAVMYRLASLLLIHRLRYLLTCHNNTATSLANEILAERNAFFSNQSSDVTLQNVGLPLFLAVLEVPLSIDDMWRSSTRLHVRPVCVDRLISFHRYFWEQRLSGFNGSVFELIDRGPTFVVLP</sequence>
<dbReference type="SUPFAM" id="SSF57701">
    <property type="entry name" value="Zn2/Cys6 DNA-binding domain"/>
    <property type="match status" value="1"/>
</dbReference>
<accession>A0A2J5I7W4</accession>
<dbReference type="AlphaFoldDB" id="A0A2J5I7W4"/>
<evidence type="ECO:0000259" key="6">
    <source>
        <dbReference type="PROSITE" id="PS50048"/>
    </source>
</evidence>
<dbReference type="PROSITE" id="PS50048">
    <property type="entry name" value="ZN2_CY6_FUNGAL_2"/>
    <property type="match status" value="1"/>
</dbReference>
<evidence type="ECO:0000313" key="8">
    <source>
        <dbReference type="Proteomes" id="UP000235023"/>
    </source>
</evidence>
<dbReference type="OrthoDB" id="4137815at2759"/>
<dbReference type="CDD" id="cd00067">
    <property type="entry name" value="GAL4"/>
    <property type="match status" value="1"/>
</dbReference>
<evidence type="ECO:0000256" key="2">
    <source>
        <dbReference type="ARBA" id="ARBA00023125"/>
    </source>
</evidence>
<evidence type="ECO:0000256" key="4">
    <source>
        <dbReference type="ARBA" id="ARBA00023242"/>
    </source>
</evidence>
<dbReference type="GO" id="GO:0000981">
    <property type="term" value="F:DNA-binding transcription factor activity, RNA polymerase II-specific"/>
    <property type="evidence" value="ECO:0007669"/>
    <property type="project" value="InterPro"/>
</dbReference>
<protein>
    <submittedName>
        <fullName evidence="7">Putative Zn(II)2Cys6 transcription factor</fullName>
    </submittedName>
</protein>
<name>A0A2J5I7W4_9EURO</name>
<evidence type="ECO:0000256" key="3">
    <source>
        <dbReference type="ARBA" id="ARBA00023163"/>
    </source>
</evidence>
<evidence type="ECO:0000256" key="1">
    <source>
        <dbReference type="ARBA" id="ARBA00023015"/>
    </source>
</evidence>
<dbReference type="Proteomes" id="UP000235023">
    <property type="component" value="Unassembled WGS sequence"/>
</dbReference>
<dbReference type="SMART" id="SM00066">
    <property type="entry name" value="GAL4"/>
    <property type="match status" value="1"/>
</dbReference>
<dbReference type="InterPro" id="IPR036864">
    <property type="entry name" value="Zn2-C6_fun-type_DNA-bd_sf"/>
</dbReference>
<keyword evidence="2" id="KW-0238">DNA-binding</keyword>
<evidence type="ECO:0000256" key="5">
    <source>
        <dbReference type="SAM" id="MobiDB-lite"/>
    </source>
</evidence>
<feature type="compositionally biased region" description="Polar residues" evidence="5">
    <location>
        <begin position="54"/>
        <end position="69"/>
    </location>
</feature>
<keyword evidence="3" id="KW-0804">Transcription</keyword>
<keyword evidence="1" id="KW-0805">Transcription regulation</keyword>
<feature type="region of interest" description="Disordered" evidence="5">
    <location>
        <begin position="38"/>
        <end position="96"/>
    </location>
</feature>
<keyword evidence="4" id="KW-0539">Nucleus</keyword>
<gene>
    <name evidence="7" type="ORF">BDW42DRAFT_121681</name>
</gene>
<evidence type="ECO:0000313" key="7">
    <source>
        <dbReference type="EMBL" id="PLN86000.1"/>
    </source>
</evidence>
<reference evidence="8" key="1">
    <citation type="submission" date="2017-12" db="EMBL/GenBank/DDBJ databases">
        <authorList>
            <consortium name="DOE Joint Genome Institute"/>
            <person name="Mondo S.J."/>
            <person name="Kjaerbolling I."/>
            <person name="Vesth T.C."/>
            <person name="Frisvad J.C."/>
            <person name="Nybo J.L."/>
            <person name="Theobald S."/>
            <person name="Kuo A."/>
            <person name="Bowyer P."/>
            <person name="Matsuda Y."/>
            <person name="Lyhne E.K."/>
            <person name="Kogle M.E."/>
            <person name="Clum A."/>
            <person name="Lipzen A."/>
            <person name="Salamov A."/>
            <person name="Ngan C.Y."/>
            <person name="Daum C."/>
            <person name="Chiniquy J."/>
            <person name="Barry K."/>
            <person name="LaButti K."/>
            <person name="Haridas S."/>
            <person name="Simmons B.A."/>
            <person name="Magnuson J.K."/>
            <person name="Mortensen U.H."/>
            <person name="Larsen T.O."/>
            <person name="Grigoriev I.V."/>
            <person name="Baker S.E."/>
            <person name="Andersen M.R."/>
            <person name="Nordberg H.P."/>
            <person name="Cantor M.N."/>
            <person name="Hua S.X."/>
        </authorList>
    </citation>
    <scope>NUCLEOTIDE SEQUENCE [LARGE SCALE GENOMIC DNA]</scope>
    <source>
        <strain evidence="8">IBT 19404</strain>
    </source>
</reference>
<dbReference type="GO" id="GO:0003677">
    <property type="term" value="F:DNA binding"/>
    <property type="evidence" value="ECO:0007669"/>
    <property type="project" value="UniProtKB-KW"/>
</dbReference>
<feature type="domain" description="Zn(2)-C6 fungal-type" evidence="6">
    <location>
        <begin position="6"/>
        <end position="38"/>
    </location>
</feature>
<proteinExistence type="predicted"/>
<keyword evidence="8" id="KW-1185">Reference proteome</keyword>
<dbReference type="EMBL" id="KZ559501">
    <property type="protein sequence ID" value="PLN86000.1"/>
    <property type="molecule type" value="Genomic_DNA"/>
</dbReference>
<dbReference type="InterPro" id="IPR001138">
    <property type="entry name" value="Zn2Cys6_DnaBD"/>
</dbReference>